<name>A0AAY5KCB2_ESOLU</name>
<dbReference type="Pfam" id="PF22705">
    <property type="entry name" value="C2-set_3"/>
    <property type="match status" value="1"/>
</dbReference>
<evidence type="ECO:0000256" key="5">
    <source>
        <dbReference type="ARBA" id="ARBA00023180"/>
    </source>
</evidence>
<dbReference type="AlphaFoldDB" id="A0AAY5KCB2"/>
<dbReference type="PANTHER" id="PTHR24100:SF145">
    <property type="entry name" value="CD276 ANTIGEN"/>
    <property type="match status" value="1"/>
</dbReference>
<evidence type="ECO:0000256" key="6">
    <source>
        <dbReference type="ARBA" id="ARBA00023319"/>
    </source>
</evidence>
<dbReference type="GO" id="GO:0050852">
    <property type="term" value="P:T cell receptor signaling pathway"/>
    <property type="evidence" value="ECO:0007669"/>
    <property type="project" value="TreeGrafter"/>
</dbReference>
<organism evidence="10 11">
    <name type="scientific">Esox lucius</name>
    <name type="common">Northern pike</name>
    <dbReference type="NCBI Taxonomy" id="8010"/>
    <lineage>
        <taxon>Eukaryota</taxon>
        <taxon>Metazoa</taxon>
        <taxon>Chordata</taxon>
        <taxon>Craniata</taxon>
        <taxon>Vertebrata</taxon>
        <taxon>Euteleostomi</taxon>
        <taxon>Actinopterygii</taxon>
        <taxon>Neopterygii</taxon>
        <taxon>Teleostei</taxon>
        <taxon>Protacanthopterygii</taxon>
        <taxon>Esociformes</taxon>
        <taxon>Esocidae</taxon>
        <taxon>Esox</taxon>
    </lineage>
</organism>
<keyword evidence="6" id="KW-0393">Immunoglobulin domain</keyword>
<keyword evidence="11" id="KW-1185">Reference proteome</keyword>
<evidence type="ECO:0000313" key="11">
    <source>
        <dbReference type="Proteomes" id="UP000265140"/>
    </source>
</evidence>
<proteinExistence type="predicted"/>
<evidence type="ECO:0000256" key="2">
    <source>
        <dbReference type="ARBA" id="ARBA00022729"/>
    </source>
</evidence>
<dbReference type="GO" id="GO:1903037">
    <property type="term" value="P:regulation of leukocyte cell-cell adhesion"/>
    <property type="evidence" value="ECO:0007669"/>
    <property type="project" value="UniProtKB-ARBA"/>
</dbReference>
<evidence type="ECO:0000259" key="9">
    <source>
        <dbReference type="PROSITE" id="PS50835"/>
    </source>
</evidence>
<dbReference type="InterPro" id="IPR003599">
    <property type="entry name" value="Ig_sub"/>
</dbReference>
<feature type="domain" description="Ig-like" evidence="9">
    <location>
        <begin position="40"/>
        <end position="139"/>
    </location>
</feature>
<dbReference type="GeneID" id="117595598"/>
<dbReference type="SMART" id="SM00409">
    <property type="entry name" value="IG"/>
    <property type="match status" value="1"/>
</dbReference>
<reference evidence="10 11" key="1">
    <citation type="submission" date="2020-02" db="EMBL/GenBank/DDBJ databases">
        <title>Esox lucius (northern pike) genome, fEsoLuc1, primary haplotype.</title>
        <authorList>
            <person name="Myers G."/>
            <person name="Karagic N."/>
            <person name="Meyer A."/>
            <person name="Pippel M."/>
            <person name="Reichard M."/>
            <person name="Winkler S."/>
            <person name="Tracey A."/>
            <person name="Sims Y."/>
            <person name="Howe K."/>
            <person name="Rhie A."/>
            <person name="Formenti G."/>
            <person name="Durbin R."/>
            <person name="Fedrigo O."/>
            <person name="Jarvis E.D."/>
        </authorList>
    </citation>
    <scope>NUCLEOTIDE SEQUENCE [LARGE SCALE GENOMIC DNA]</scope>
</reference>
<dbReference type="GO" id="GO:0005102">
    <property type="term" value="F:signaling receptor binding"/>
    <property type="evidence" value="ECO:0007669"/>
    <property type="project" value="TreeGrafter"/>
</dbReference>
<keyword evidence="7" id="KW-1133">Transmembrane helix</keyword>
<dbReference type="GO" id="GO:0009897">
    <property type="term" value="C:external side of plasma membrane"/>
    <property type="evidence" value="ECO:0007669"/>
    <property type="project" value="TreeGrafter"/>
</dbReference>
<feature type="chain" id="PRO_5044198911" description="Ig-like domain-containing protein" evidence="8">
    <location>
        <begin position="24"/>
        <end position="282"/>
    </location>
</feature>
<dbReference type="PANTHER" id="PTHR24100">
    <property type="entry name" value="BUTYROPHILIN"/>
    <property type="match status" value="1"/>
</dbReference>
<evidence type="ECO:0000256" key="3">
    <source>
        <dbReference type="ARBA" id="ARBA00023136"/>
    </source>
</evidence>
<evidence type="ECO:0000256" key="4">
    <source>
        <dbReference type="ARBA" id="ARBA00023157"/>
    </source>
</evidence>
<keyword evidence="2 8" id="KW-0732">Signal</keyword>
<evidence type="ECO:0000313" key="10">
    <source>
        <dbReference type="Ensembl" id="ENSELUP00000086688.1"/>
    </source>
</evidence>
<dbReference type="GO" id="GO:0001817">
    <property type="term" value="P:regulation of cytokine production"/>
    <property type="evidence" value="ECO:0007669"/>
    <property type="project" value="TreeGrafter"/>
</dbReference>
<feature type="transmembrane region" description="Helical" evidence="7">
    <location>
        <begin position="249"/>
        <end position="269"/>
    </location>
</feature>
<evidence type="ECO:0000256" key="8">
    <source>
        <dbReference type="SAM" id="SignalP"/>
    </source>
</evidence>
<dbReference type="RefSeq" id="XP_034153219.1">
    <property type="nucleotide sequence ID" value="XM_034297328.1"/>
</dbReference>
<reference evidence="10" key="2">
    <citation type="submission" date="2025-08" db="UniProtKB">
        <authorList>
            <consortium name="Ensembl"/>
        </authorList>
    </citation>
    <scope>IDENTIFICATION</scope>
</reference>
<keyword evidence="5" id="KW-0325">Glycoprotein</keyword>
<dbReference type="Proteomes" id="UP000265140">
    <property type="component" value="Chromosome 15"/>
</dbReference>
<evidence type="ECO:0000256" key="1">
    <source>
        <dbReference type="ARBA" id="ARBA00004370"/>
    </source>
</evidence>
<dbReference type="FunFam" id="2.60.40.10:FF:000142">
    <property type="entry name" value="V-set domain-containing T-cell activation inhibitor 1"/>
    <property type="match status" value="1"/>
</dbReference>
<dbReference type="InterPro" id="IPR013106">
    <property type="entry name" value="Ig_V-set"/>
</dbReference>
<dbReference type="Pfam" id="PF07686">
    <property type="entry name" value="V-set"/>
    <property type="match status" value="1"/>
</dbReference>
<dbReference type="SUPFAM" id="SSF48726">
    <property type="entry name" value="Immunoglobulin"/>
    <property type="match status" value="2"/>
</dbReference>
<dbReference type="InterPro" id="IPR013783">
    <property type="entry name" value="Ig-like_fold"/>
</dbReference>
<dbReference type="Ensembl" id="ENSELUT00000088279.1">
    <property type="protein sequence ID" value="ENSELUP00000086688.1"/>
    <property type="gene ID" value="ENSELUG00000001413.3"/>
</dbReference>
<feature type="signal peptide" evidence="8">
    <location>
        <begin position="1"/>
        <end position="23"/>
    </location>
</feature>
<dbReference type="InterPro" id="IPR053896">
    <property type="entry name" value="BTN3A2-like_Ig-C"/>
</dbReference>
<sequence>MRLESWLAQSFLVSLLFLKTGFTAEFEISVPREPQLAILGQYVVLDCSFPVGKTWALDSTVITWQRGLEVIHSFYYGQDQLDRQSHHYYNRTSLYHSEIERGNASLRLERTNLGDSGHYTCSVSTLLGNQKKTFQLKLAAFYPEPHQDLTVSPDSVDLLLISKGGYPHPTVQWLDDRHDVISDIVTNISVDTVGLYTVFSILTIQKPVNTTFTFVLENKDLGQEIRREITLRLGGDVMLPVVPKERCRWMVFLPFIFLVIFAFLVLVLLRKSSTRTNKNNNK</sequence>
<dbReference type="InterPro" id="IPR050504">
    <property type="entry name" value="IgSF_BTN/MOG"/>
</dbReference>
<dbReference type="Gene3D" id="2.60.40.10">
    <property type="entry name" value="Immunoglobulins"/>
    <property type="match status" value="2"/>
</dbReference>
<dbReference type="GO" id="GO:0050863">
    <property type="term" value="P:regulation of T cell activation"/>
    <property type="evidence" value="ECO:0007669"/>
    <property type="project" value="UniProtKB-ARBA"/>
</dbReference>
<reference evidence="10" key="3">
    <citation type="submission" date="2025-09" db="UniProtKB">
        <authorList>
            <consortium name="Ensembl"/>
        </authorList>
    </citation>
    <scope>IDENTIFICATION</scope>
</reference>
<keyword evidence="4" id="KW-1015">Disulfide bond</keyword>
<evidence type="ECO:0000256" key="7">
    <source>
        <dbReference type="SAM" id="Phobius"/>
    </source>
</evidence>
<dbReference type="GeneTree" id="ENSGT00940000154641"/>
<protein>
    <recommendedName>
        <fullName evidence="9">Ig-like domain-containing protein</fullName>
    </recommendedName>
</protein>
<accession>A0AAY5KCB2</accession>
<dbReference type="PROSITE" id="PS50835">
    <property type="entry name" value="IG_LIKE"/>
    <property type="match status" value="1"/>
</dbReference>
<keyword evidence="3 7" id="KW-0472">Membrane</keyword>
<dbReference type="InterPro" id="IPR036179">
    <property type="entry name" value="Ig-like_dom_sf"/>
</dbReference>
<comment type="subcellular location">
    <subcellularLocation>
        <location evidence="1">Membrane</location>
    </subcellularLocation>
</comment>
<keyword evidence="7" id="KW-0812">Transmembrane</keyword>
<dbReference type="InterPro" id="IPR007110">
    <property type="entry name" value="Ig-like_dom"/>
</dbReference>